<feature type="domain" description="AAA+ ATPase" evidence="6">
    <location>
        <begin position="42"/>
        <end position="186"/>
    </location>
</feature>
<gene>
    <name evidence="7" type="primary">argK</name>
    <name evidence="7" type="ORF">NCTC10571_01994</name>
</gene>
<comment type="similarity">
    <text evidence="1">Belongs to the SIMIBI class G3E GTPase family. ArgK/MeaB subfamily.</text>
</comment>
<accession>A0A378NTX8</accession>
<dbReference type="Proteomes" id="UP000255234">
    <property type="component" value="Unassembled WGS sequence"/>
</dbReference>
<evidence type="ECO:0000256" key="3">
    <source>
        <dbReference type="ARBA" id="ARBA00022801"/>
    </source>
</evidence>
<dbReference type="GO" id="GO:0003924">
    <property type="term" value="F:GTPase activity"/>
    <property type="evidence" value="ECO:0007669"/>
    <property type="project" value="InterPro"/>
</dbReference>
<protein>
    <submittedName>
        <fullName evidence="7">Probable GTPase ArgK</fullName>
        <ecNumber evidence="7">3.6.-.-</ecNumber>
    </submittedName>
</protein>
<dbReference type="InterPro" id="IPR005129">
    <property type="entry name" value="GTPase_ArgK"/>
</dbReference>
<dbReference type="InterPro" id="IPR027417">
    <property type="entry name" value="P-loop_NTPase"/>
</dbReference>
<evidence type="ECO:0000256" key="2">
    <source>
        <dbReference type="ARBA" id="ARBA00022741"/>
    </source>
</evidence>
<proteinExistence type="inferred from homology"/>
<keyword evidence="4" id="KW-0342">GTP-binding</keyword>
<dbReference type="InterPro" id="IPR052040">
    <property type="entry name" value="GTPase/Isobutyryl-CoA_mutase"/>
</dbReference>
<reference evidence="7 8" key="1">
    <citation type="submission" date="2018-06" db="EMBL/GenBank/DDBJ databases">
        <authorList>
            <consortium name="Pathogen Informatics"/>
            <person name="Doyle S."/>
        </authorList>
    </citation>
    <scope>NUCLEOTIDE SEQUENCE [LARGE SCALE GENOMIC DNA]</scope>
    <source>
        <strain evidence="7 8">NCTC10571</strain>
    </source>
</reference>
<dbReference type="InterPro" id="IPR003593">
    <property type="entry name" value="AAA+_ATPase"/>
</dbReference>
<dbReference type="EMBL" id="UGPP01000001">
    <property type="protein sequence ID" value="STY71820.1"/>
    <property type="molecule type" value="Genomic_DNA"/>
</dbReference>
<evidence type="ECO:0000313" key="7">
    <source>
        <dbReference type="EMBL" id="STY71820.1"/>
    </source>
</evidence>
<dbReference type="PANTHER" id="PTHR43087:SF1">
    <property type="entry name" value="LAO_AO TRANSPORT SYSTEM ATPASE"/>
    <property type="match status" value="1"/>
</dbReference>
<evidence type="ECO:0000256" key="5">
    <source>
        <dbReference type="ARBA" id="ARBA00023186"/>
    </source>
</evidence>
<dbReference type="Pfam" id="PF03308">
    <property type="entry name" value="MeaB"/>
    <property type="match status" value="1"/>
</dbReference>
<dbReference type="RefSeq" id="WP_115152004.1">
    <property type="nucleotide sequence ID" value="NZ_UGPP01000001.1"/>
</dbReference>
<dbReference type="EC" id="3.6.-.-" evidence="7"/>
<evidence type="ECO:0000259" key="6">
    <source>
        <dbReference type="SMART" id="SM00382"/>
    </source>
</evidence>
<organism evidence="7 8">
    <name type="scientific">Megamonas hypermegale</name>
    <dbReference type="NCBI Taxonomy" id="158847"/>
    <lineage>
        <taxon>Bacteria</taxon>
        <taxon>Bacillati</taxon>
        <taxon>Bacillota</taxon>
        <taxon>Negativicutes</taxon>
        <taxon>Selenomonadales</taxon>
        <taxon>Selenomonadaceae</taxon>
        <taxon>Megamonas</taxon>
    </lineage>
</organism>
<keyword evidence="3 7" id="KW-0378">Hydrolase</keyword>
<evidence type="ECO:0000256" key="4">
    <source>
        <dbReference type="ARBA" id="ARBA00023134"/>
    </source>
</evidence>
<name>A0A378NTX8_9FIRM</name>
<keyword evidence="5" id="KW-0143">Chaperone</keyword>
<dbReference type="GO" id="GO:0005525">
    <property type="term" value="F:GTP binding"/>
    <property type="evidence" value="ECO:0007669"/>
    <property type="project" value="UniProtKB-KW"/>
</dbReference>
<dbReference type="Gene3D" id="3.40.50.300">
    <property type="entry name" value="P-loop containing nucleotide triphosphate hydrolases"/>
    <property type="match status" value="1"/>
</dbReference>
<dbReference type="CDD" id="cd03114">
    <property type="entry name" value="MMAA-like"/>
    <property type="match status" value="1"/>
</dbReference>
<keyword evidence="2" id="KW-0547">Nucleotide-binding</keyword>
<dbReference type="PANTHER" id="PTHR43087">
    <property type="entry name" value="LYSINE/ARGININE/ORNITHINE TRANSPORT SYSTEM KINASE"/>
    <property type="match status" value="1"/>
</dbReference>
<sequence>MDIAQELLNGNRLALTRAITAIENETAAAVEIMKKLYPHTGHAFVLGITGPPGAGKSTLTDRLARAYRNQGKTVGIIAIDPTSPFTGGAILGDRIRMNSLTLDEGVFIRSMGTRGSLGGLSHKTADAIKAMDAFGKDVIIVETVGVGQSEVDIVKAADTTMVVMVPGLGDDIQAIKAGILEIGDIFTINKADLDGADKLYTELNMMLDLDGETPDWRPPVKKVMASRGEGINELVDTITEHQNYLVESGTLAIRRHKRAKNELLDRLSASIGSYITKHIVETGELDAYVKDIETRQNDPYTVVNTIMDNMLKK</sequence>
<dbReference type="NCBIfam" id="TIGR00750">
    <property type="entry name" value="lao"/>
    <property type="match status" value="1"/>
</dbReference>
<dbReference type="SUPFAM" id="SSF52540">
    <property type="entry name" value="P-loop containing nucleoside triphosphate hydrolases"/>
    <property type="match status" value="1"/>
</dbReference>
<dbReference type="STRING" id="1122216.GCA_000423385_01714"/>
<evidence type="ECO:0000313" key="8">
    <source>
        <dbReference type="Proteomes" id="UP000255234"/>
    </source>
</evidence>
<dbReference type="SMART" id="SM00382">
    <property type="entry name" value="AAA"/>
    <property type="match status" value="1"/>
</dbReference>
<dbReference type="AlphaFoldDB" id="A0A378NTX8"/>
<evidence type="ECO:0000256" key="1">
    <source>
        <dbReference type="ARBA" id="ARBA00009625"/>
    </source>
</evidence>